<keyword evidence="4 6" id="KW-0472">Membrane</keyword>
<evidence type="ECO:0000256" key="4">
    <source>
        <dbReference type="ARBA" id="ARBA00023136"/>
    </source>
</evidence>
<protein>
    <recommendedName>
        <fullName evidence="9">Sulfite exporter TauE/SafE</fullName>
    </recommendedName>
</protein>
<evidence type="ECO:0000256" key="5">
    <source>
        <dbReference type="SAM" id="MobiDB-lite"/>
    </source>
</evidence>
<reference evidence="7 8" key="1">
    <citation type="journal article" date="2015" name="Sci. Rep.">
        <title>Genome of the facultative scuticociliatosis pathogen Pseudocohnilembus persalinus provides insight into its virulence through horizontal gene transfer.</title>
        <authorList>
            <person name="Xiong J."/>
            <person name="Wang G."/>
            <person name="Cheng J."/>
            <person name="Tian M."/>
            <person name="Pan X."/>
            <person name="Warren A."/>
            <person name="Jiang C."/>
            <person name="Yuan D."/>
            <person name="Miao W."/>
        </authorList>
    </citation>
    <scope>NUCLEOTIDE SEQUENCE [LARGE SCALE GENOMIC DNA]</scope>
    <source>
        <strain evidence="7">36N120E</strain>
    </source>
</reference>
<comment type="caution">
    <text evidence="7">The sequence shown here is derived from an EMBL/GenBank/DDBJ whole genome shotgun (WGS) entry which is preliminary data.</text>
</comment>
<dbReference type="PANTHER" id="PTHR14255:SF3">
    <property type="entry name" value="SULFITE EXPORTER TAUE_SAFE FAMILY PROTEIN 5-RELATED"/>
    <property type="match status" value="1"/>
</dbReference>
<dbReference type="Pfam" id="PF01925">
    <property type="entry name" value="TauE"/>
    <property type="match status" value="1"/>
</dbReference>
<keyword evidence="2 6" id="KW-0812">Transmembrane</keyword>
<dbReference type="PANTHER" id="PTHR14255">
    <property type="entry name" value="CEREBLON"/>
    <property type="match status" value="1"/>
</dbReference>
<dbReference type="GO" id="GO:0016567">
    <property type="term" value="P:protein ubiquitination"/>
    <property type="evidence" value="ECO:0007669"/>
    <property type="project" value="TreeGrafter"/>
</dbReference>
<dbReference type="EMBL" id="LDAU01000084">
    <property type="protein sequence ID" value="KRX07295.1"/>
    <property type="molecule type" value="Genomic_DNA"/>
</dbReference>
<feature type="region of interest" description="Disordered" evidence="5">
    <location>
        <begin position="205"/>
        <end position="246"/>
    </location>
</feature>
<dbReference type="GO" id="GO:0016020">
    <property type="term" value="C:membrane"/>
    <property type="evidence" value="ECO:0007669"/>
    <property type="project" value="UniProtKB-SubCell"/>
</dbReference>
<evidence type="ECO:0000313" key="8">
    <source>
        <dbReference type="Proteomes" id="UP000054937"/>
    </source>
</evidence>
<feature type="transmembrane region" description="Helical" evidence="6">
    <location>
        <begin position="358"/>
        <end position="385"/>
    </location>
</feature>
<gene>
    <name evidence="7" type="ORF">PPERSA_06910</name>
</gene>
<dbReference type="AlphaFoldDB" id="A0A0V0QY78"/>
<evidence type="ECO:0000256" key="1">
    <source>
        <dbReference type="ARBA" id="ARBA00004141"/>
    </source>
</evidence>
<dbReference type="OMA" id="RESVRWE"/>
<name>A0A0V0QY78_PSEPJ</name>
<feature type="transmembrane region" description="Helical" evidence="6">
    <location>
        <begin position="268"/>
        <end position="288"/>
    </location>
</feature>
<dbReference type="GO" id="GO:0031464">
    <property type="term" value="C:Cul4A-RING E3 ubiquitin ligase complex"/>
    <property type="evidence" value="ECO:0007669"/>
    <property type="project" value="TreeGrafter"/>
</dbReference>
<feature type="transmembrane region" description="Helical" evidence="6">
    <location>
        <begin position="423"/>
        <end position="442"/>
    </location>
</feature>
<feature type="region of interest" description="Disordered" evidence="5">
    <location>
        <begin position="175"/>
        <end position="194"/>
    </location>
</feature>
<keyword evidence="3 6" id="KW-1133">Transmembrane helix</keyword>
<comment type="subcellular location">
    <subcellularLocation>
        <location evidence="1">Membrane</location>
        <topology evidence="1">Multi-pass membrane protein</topology>
    </subcellularLocation>
</comment>
<evidence type="ECO:0000313" key="7">
    <source>
        <dbReference type="EMBL" id="KRX07295.1"/>
    </source>
</evidence>
<evidence type="ECO:0000256" key="6">
    <source>
        <dbReference type="SAM" id="Phobius"/>
    </source>
</evidence>
<dbReference type="InterPro" id="IPR002781">
    <property type="entry name" value="TM_pro_TauE-like"/>
</dbReference>
<accession>A0A0V0QY78</accession>
<keyword evidence="8" id="KW-1185">Reference proteome</keyword>
<evidence type="ECO:0000256" key="2">
    <source>
        <dbReference type="ARBA" id="ARBA00022692"/>
    </source>
</evidence>
<dbReference type="InParanoid" id="A0A0V0QY78"/>
<proteinExistence type="predicted"/>
<dbReference type="Proteomes" id="UP000054937">
    <property type="component" value="Unassembled WGS sequence"/>
</dbReference>
<feature type="transmembrane region" description="Helical" evidence="6">
    <location>
        <begin position="36"/>
        <end position="68"/>
    </location>
</feature>
<sequence>MRSCLQDSDCGRLNYCDLDNEICTHNNIFPVQGLDILAYILIAIFLGLQNIGGLGAGTIKVFVFMIILNYSMKESTSYTYPILLASKIADNIVAIWRKHPIFTEKPLIDYKIAMIFLPSVLCGAKLGASFSNSTPNIVLQILLIFFVTKSFLKTAQKVNEQWKIRKLAQQKEKEQIQQKNQNEKNQQQNSIQNKNDQVHIKVMNEPENKNQNEQNDSKTESNSEQQDKQSTDDQQSEEQNQVSQNLSISQKIDKKYNMIIKNEVKTFPVDKIVIILSMFILLMVYYILMGGKKTTSPIGINICSDGYWTMWALQFVIYILFFILIVKLVKYETKVKQLANHMYVLYDIDMQKLGVGRFIINGFLCGFINGIVGFGGSVLIVPVIVGLGLHPRAATATTSFITVFQSGITTSTALISGQIDGNAFGFLFGIGFVGSFIFTGIFNKIVDHYKYIQQNE</sequence>
<organism evidence="7 8">
    <name type="scientific">Pseudocohnilembus persalinus</name>
    <name type="common">Ciliate</name>
    <dbReference type="NCBI Taxonomy" id="266149"/>
    <lineage>
        <taxon>Eukaryota</taxon>
        <taxon>Sar</taxon>
        <taxon>Alveolata</taxon>
        <taxon>Ciliophora</taxon>
        <taxon>Intramacronucleata</taxon>
        <taxon>Oligohymenophorea</taxon>
        <taxon>Scuticociliatia</taxon>
        <taxon>Philasterida</taxon>
        <taxon>Pseudocohnilembidae</taxon>
        <taxon>Pseudocohnilembus</taxon>
    </lineage>
</organism>
<feature type="compositionally biased region" description="Low complexity" evidence="5">
    <location>
        <begin position="177"/>
        <end position="194"/>
    </location>
</feature>
<evidence type="ECO:0000256" key="3">
    <source>
        <dbReference type="ARBA" id="ARBA00022989"/>
    </source>
</evidence>
<evidence type="ECO:0008006" key="9">
    <source>
        <dbReference type="Google" id="ProtNLM"/>
    </source>
</evidence>
<feature type="transmembrane region" description="Helical" evidence="6">
    <location>
        <begin position="308"/>
        <end position="329"/>
    </location>
</feature>
<feature type="compositionally biased region" description="Basic and acidic residues" evidence="5">
    <location>
        <begin position="205"/>
        <end position="231"/>
    </location>
</feature>
<dbReference type="OrthoDB" id="301459at2759"/>